<dbReference type="CDD" id="cd16148">
    <property type="entry name" value="sulfatase_like"/>
    <property type="match status" value="1"/>
</dbReference>
<name>A0A956SDX0_UNCEI</name>
<protein>
    <submittedName>
        <fullName evidence="3">Sulfatase-like hydrolase/transferase</fullName>
    </submittedName>
</protein>
<reference evidence="3" key="1">
    <citation type="submission" date="2020-04" db="EMBL/GenBank/DDBJ databases">
        <authorList>
            <person name="Zhang T."/>
        </authorList>
    </citation>
    <scope>NUCLEOTIDE SEQUENCE</scope>
    <source>
        <strain evidence="3">HKST-UBA02</strain>
    </source>
</reference>
<organism evidence="3 4">
    <name type="scientific">Eiseniibacteriota bacterium</name>
    <dbReference type="NCBI Taxonomy" id="2212470"/>
    <lineage>
        <taxon>Bacteria</taxon>
        <taxon>Candidatus Eiseniibacteriota</taxon>
    </lineage>
</organism>
<evidence type="ECO:0000313" key="3">
    <source>
        <dbReference type="EMBL" id="MCA9756920.1"/>
    </source>
</evidence>
<dbReference type="Gene3D" id="1.25.40.10">
    <property type="entry name" value="Tetratricopeptide repeat domain"/>
    <property type="match status" value="1"/>
</dbReference>
<feature type="domain" description="Sulfatase N-terminal" evidence="2">
    <location>
        <begin position="21"/>
        <end position="285"/>
    </location>
</feature>
<dbReference type="AlphaFoldDB" id="A0A956SDX0"/>
<dbReference type="PANTHER" id="PTHR43751:SF3">
    <property type="entry name" value="SULFATASE N-TERMINAL DOMAIN-CONTAINING PROTEIN"/>
    <property type="match status" value="1"/>
</dbReference>
<comment type="caution">
    <text evidence="3">The sequence shown here is derived from an EMBL/GenBank/DDBJ whole genome shotgun (WGS) entry which is preliminary data.</text>
</comment>
<dbReference type="SUPFAM" id="SSF53649">
    <property type="entry name" value="Alkaline phosphatase-like"/>
    <property type="match status" value="1"/>
</dbReference>
<keyword evidence="3" id="KW-0378">Hydrolase</keyword>
<evidence type="ECO:0000259" key="2">
    <source>
        <dbReference type="Pfam" id="PF00884"/>
    </source>
</evidence>
<accession>A0A956SDX0</accession>
<gene>
    <name evidence="3" type="ORF">KDA27_14035</name>
</gene>
<dbReference type="InterPro" id="IPR000917">
    <property type="entry name" value="Sulfatase_N"/>
</dbReference>
<dbReference type="InterPro" id="IPR017850">
    <property type="entry name" value="Alkaline_phosphatase_core_sf"/>
</dbReference>
<keyword evidence="1" id="KW-0802">TPR repeat</keyword>
<dbReference type="EMBL" id="JAGQHS010000072">
    <property type="protein sequence ID" value="MCA9756920.1"/>
    <property type="molecule type" value="Genomic_DNA"/>
</dbReference>
<dbReference type="InterPro" id="IPR011990">
    <property type="entry name" value="TPR-like_helical_dom_sf"/>
</dbReference>
<evidence type="ECO:0000256" key="1">
    <source>
        <dbReference type="PROSITE-ProRule" id="PRU00339"/>
    </source>
</evidence>
<proteinExistence type="predicted"/>
<feature type="repeat" description="TPR" evidence="1">
    <location>
        <begin position="465"/>
        <end position="498"/>
    </location>
</feature>
<dbReference type="PANTHER" id="PTHR43751">
    <property type="entry name" value="SULFATASE"/>
    <property type="match status" value="1"/>
</dbReference>
<reference evidence="3" key="2">
    <citation type="journal article" date="2021" name="Microbiome">
        <title>Successional dynamics and alternative stable states in a saline activated sludge microbial community over 9 years.</title>
        <authorList>
            <person name="Wang Y."/>
            <person name="Ye J."/>
            <person name="Ju F."/>
            <person name="Liu L."/>
            <person name="Boyd J.A."/>
            <person name="Deng Y."/>
            <person name="Parks D.H."/>
            <person name="Jiang X."/>
            <person name="Yin X."/>
            <person name="Woodcroft B.J."/>
            <person name="Tyson G.W."/>
            <person name="Hugenholtz P."/>
            <person name="Polz M.F."/>
            <person name="Zhang T."/>
        </authorList>
    </citation>
    <scope>NUCLEOTIDE SEQUENCE</scope>
    <source>
        <strain evidence="3">HKST-UBA02</strain>
    </source>
</reference>
<dbReference type="Pfam" id="PF00884">
    <property type="entry name" value="Sulfatase"/>
    <property type="match status" value="1"/>
</dbReference>
<dbReference type="GO" id="GO:0016787">
    <property type="term" value="F:hydrolase activity"/>
    <property type="evidence" value="ECO:0007669"/>
    <property type="project" value="UniProtKB-KW"/>
</dbReference>
<dbReference type="SUPFAM" id="SSF48452">
    <property type="entry name" value="TPR-like"/>
    <property type="match status" value="1"/>
</dbReference>
<dbReference type="InterPro" id="IPR019734">
    <property type="entry name" value="TPR_rpt"/>
</dbReference>
<dbReference type="Pfam" id="PF13432">
    <property type="entry name" value="TPR_16"/>
    <property type="match status" value="1"/>
</dbReference>
<dbReference type="Gene3D" id="3.40.720.10">
    <property type="entry name" value="Alkaline Phosphatase, subunit A"/>
    <property type="match status" value="2"/>
</dbReference>
<dbReference type="PROSITE" id="PS50005">
    <property type="entry name" value="TPR"/>
    <property type="match status" value="1"/>
</dbReference>
<evidence type="ECO:0000313" key="4">
    <source>
        <dbReference type="Proteomes" id="UP000739538"/>
    </source>
</evidence>
<sequence>MLGSLLLYAVGCGSPAPEAPRNVILVTLDTTRADHLGCYGHELAVTPTLDSLSTAGATFEWAICTTPVTLPSHSTILTGLSPLRHGVRDNGIFKLGPEFETVAERLLAANYQTGAFVSAYVLEHEYGTAQGFTTYDDQVVVERSAPITTRHAMAWMESLDRSRPYFLWLHLYDPHLPWIPPEPFASMDQLDPYDQEVAGMDKSLGDFFRRARSEGLLENTSVLLVGDHGEGLGGHGEPQHGVFLYDDTIHVPFIVVDDKGRGRGQRFSPVVSTEDVMPTLLALAGQPVPDGLDGHDLMPFVEGKEEAPRSYAYAETYFPAYNFHHSQIFALRSDRWKYIHAPESELYHVRRDPAEATNLIASYPDTAVAYNDRIRDLRGEAGMTESEVQAISGEELERLQSLGYLGGAGVEVELANDGEFNLPDPKEMIPFIDDFDQGIIALTEQKYEESVERLGRVIEQHPENLIARMNLGKALTRLGRLEEAKDQYVEAALLAPNSGTCRNLLGEGLDALGR</sequence>
<dbReference type="Proteomes" id="UP000739538">
    <property type="component" value="Unassembled WGS sequence"/>
</dbReference>
<feature type="non-terminal residue" evidence="3">
    <location>
        <position position="514"/>
    </location>
</feature>
<dbReference type="InterPro" id="IPR052701">
    <property type="entry name" value="GAG_Ulvan_Degrading_Sulfatases"/>
</dbReference>